<proteinExistence type="predicted"/>
<name>A0A844GH54_9FIRM</name>
<sequence>MKKILVSACLMGQNYKYNGGNNFSSKLDLYIKEHDYEVIPVCPEVLGGLPTPRVPAEIVNGIVTNKNGISVHTEFCQGAKKALEIAESHQISCAILQSRSPSCGVHEIYDGSFSGKKIPGKGILAQLLETNGFKILDVEDL</sequence>
<organism evidence="1 2">
    <name type="scientific">Blautia luti DSM 14534 = JCM 17040</name>
    <dbReference type="NCBI Taxonomy" id="649762"/>
    <lineage>
        <taxon>Bacteria</taxon>
        <taxon>Bacillati</taxon>
        <taxon>Bacillota</taxon>
        <taxon>Clostridia</taxon>
        <taxon>Lachnospirales</taxon>
        <taxon>Lachnospiraceae</taxon>
        <taxon>Blautia</taxon>
    </lineage>
</organism>
<comment type="caution">
    <text evidence="1">The sequence shown here is derived from an EMBL/GenBank/DDBJ whole genome shotgun (WGS) entry which is preliminary data.</text>
</comment>
<accession>A0A844GH54</accession>
<dbReference type="InterPro" id="IPR007553">
    <property type="entry name" value="2-thiour_desulf"/>
</dbReference>
<dbReference type="RefSeq" id="WP_154780349.1">
    <property type="nucleotide sequence ID" value="NZ_WMBC01000006.1"/>
</dbReference>
<dbReference type="Pfam" id="PF04463">
    <property type="entry name" value="2-thiour_desulf"/>
    <property type="match status" value="1"/>
</dbReference>
<dbReference type="AlphaFoldDB" id="A0A844GH54"/>
<dbReference type="PANTHER" id="PTHR30087">
    <property type="entry name" value="INNER MEMBRANE PROTEIN"/>
    <property type="match status" value="1"/>
</dbReference>
<dbReference type="EMBL" id="WMBC01000006">
    <property type="protein sequence ID" value="MTD61403.1"/>
    <property type="molecule type" value="Genomic_DNA"/>
</dbReference>
<reference evidence="1 2" key="1">
    <citation type="submission" date="2019-11" db="EMBL/GenBank/DDBJ databases">
        <title>Draft genome sequence of Blautia luti DSM 14534T, isolated from human stool.</title>
        <authorList>
            <person name="Ortiz R."/>
            <person name="Melis-Arcos F."/>
            <person name="Covarrubias P."/>
            <person name="Cardenas J.P."/>
            <person name="Perez-Donoso J."/>
            <person name="Almonacid D."/>
        </authorList>
    </citation>
    <scope>NUCLEOTIDE SEQUENCE [LARGE SCALE GENOMIC DNA]</scope>
    <source>
        <strain evidence="1 2">DSM 14534</strain>
    </source>
</reference>
<dbReference type="PANTHER" id="PTHR30087:SF1">
    <property type="entry name" value="HYPOTHETICAL CYTOSOLIC PROTEIN"/>
    <property type="match status" value="1"/>
</dbReference>
<protein>
    <submittedName>
        <fullName evidence="1">DUF523 domain-containing protein</fullName>
    </submittedName>
</protein>
<gene>
    <name evidence="1" type="ORF">GKZ57_09020</name>
</gene>
<evidence type="ECO:0000313" key="1">
    <source>
        <dbReference type="EMBL" id="MTD61403.1"/>
    </source>
</evidence>
<evidence type="ECO:0000313" key="2">
    <source>
        <dbReference type="Proteomes" id="UP000437824"/>
    </source>
</evidence>
<dbReference type="Proteomes" id="UP000437824">
    <property type="component" value="Unassembled WGS sequence"/>
</dbReference>